<dbReference type="Proteomes" id="UP000243499">
    <property type="component" value="Chromosome 2"/>
</dbReference>
<dbReference type="Gramene" id="PVH65313">
    <property type="protein sequence ID" value="PVH65313"/>
    <property type="gene ID" value="PAHAL_2G460600"/>
</dbReference>
<reference evidence="1" key="1">
    <citation type="submission" date="2018-04" db="EMBL/GenBank/DDBJ databases">
        <title>WGS assembly of Panicum hallii.</title>
        <authorList>
            <person name="Lovell J."/>
            <person name="Jenkins J."/>
            <person name="Lowry D."/>
            <person name="Mamidi S."/>
            <person name="Sreedasyam A."/>
            <person name="Weng X."/>
            <person name="Barry K."/>
            <person name="Bonette J."/>
            <person name="Campitelli B."/>
            <person name="Daum C."/>
            <person name="Gordon S."/>
            <person name="Gould B."/>
            <person name="Lipzen A."/>
            <person name="Macqueen A."/>
            <person name="Palacio-Mejia J."/>
            <person name="Plott C."/>
            <person name="Shakirov E."/>
            <person name="Shu S."/>
            <person name="Yoshinaga Y."/>
            <person name="Zane M."/>
            <person name="Rokhsar D."/>
            <person name="Grimwood J."/>
            <person name="Schmutz J."/>
            <person name="Juenger T."/>
        </authorList>
    </citation>
    <scope>NUCLEOTIDE SEQUENCE [LARGE SCALE GENOMIC DNA]</scope>
    <source>
        <strain evidence="1">FIL2</strain>
    </source>
</reference>
<dbReference type="AlphaFoldDB" id="A0A2T8KSZ9"/>
<proteinExistence type="predicted"/>
<accession>A0A2T8KSZ9</accession>
<dbReference type="EMBL" id="CM008047">
    <property type="protein sequence ID" value="PVH65313.1"/>
    <property type="molecule type" value="Genomic_DNA"/>
</dbReference>
<organism evidence="1">
    <name type="scientific">Panicum hallii</name>
    <dbReference type="NCBI Taxonomy" id="206008"/>
    <lineage>
        <taxon>Eukaryota</taxon>
        <taxon>Viridiplantae</taxon>
        <taxon>Streptophyta</taxon>
        <taxon>Embryophyta</taxon>
        <taxon>Tracheophyta</taxon>
        <taxon>Spermatophyta</taxon>
        <taxon>Magnoliopsida</taxon>
        <taxon>Liliopsida</taxon>
        <taxon>Poales</taxon>
        <taxon>Poaceae</taxon>
        <taxon>PACMAD clade</taxon>
        <taxon>Panicoideae</taxon>
        <taxon>Panicodae</taxon>
        <taxon>Paniceae</taxon>
        <taxon>Panicinae</taxon>
        <taxon>Panicum</taxon>
        <taxon>Panicum sect. Panicum</taxon>
    </lineage>
</organism>
<protein>
    <submittedName>
        <fullName evidence="1">Uncharacterized protein</fullName>
    </submittedName>
</protein>
<name>A0A2T8KSZ9_9POAL</name>
<sequence>MIFRPSQVALDCTCRTLESTLKAQPVQSQDPQEHAESLRANRWNIEKPACFDSART</sequence>
<gene>
    <name evidence="1" type="ORF">PAHAL_2G460600</name>
</gene>
<evidence type="ECO:0000313" key="1">
    <source>
        <dbReference type="EMBL" id="PVH65313.1"/>
    </source>
</evidence>